<sequence>MRAARMYSRAQDRAGEWRARQQMRAISQLSKATTVPRSGARRVLKPARTATDTVRIRHTIRRTDVDMAELDPAQQRRLGTLLAENDPAVARAVRQMDQDEIDALTRVEMNSRTRSDFARAYDSDSVDSDEMATALKRYDSLDSDGKREYDRFVKSSGDNGVKFASELNTDQATDFFGSACRRTPSIGTAPRLRGDRFHSISGIGRSSLAGCTDYLTDAEETRYYNRIADAAAENDDISASEIFEEVSNVGDATRRGAVKRLFADSGENGIRLTRNMDPDAQKTFFDLGRKDRIDGFDEYDEWRSAVANAEDVDAEEAGRYAQRVDSAAKRDKIEDVDEILDDTTPRTDAVAGESGEAASAVRYADEGDEIEVEMEPGETDAYDMSVKGNDRSEYVEVKTRSGGDVDYAYISEQVSEMNKKHDNALKDSKLDVSENSQVLEIRTRSGADELSSAQNAAETVLDDRVRAQLDEIRLVAENGDTITVKP</sequence>
<dbReference type="AlphaFoldDB" id="A0A0N0BNL2"/>
<dbReference type="EMBL" id="LIUF01000004">
    <property type="protein sequence ID" value="KOX92654.1"/>
    <property type="molecule type" value="Genomic_DNA"/>
</dbReference>
<evidence type="ECO:0000313" key="2">
    <source>
        <dbReference type="Proteomes" id="UP000037729"/>
    </source>
</evidence>
<keyword evidence="2" id="KW-1185">Reference proteome</keyword>
<accession>A0A0N0BNL2</accession>
<dbReference type="Proteomes" id="UP000037729">
    <property type="component" value="Unassembled WGS sequence"/>
</dbReference>
<gene>
    <name evidence="1" type="ORF">AMS69_15060</name>
</gene>
<proteinExistence type="predicted"/>
<name>A0A0N0BNL2_9EURY</name>
<comment type="caution">
    <text evidence="1">The sequence shown here is derived from an EMBL/GenBank/DDBJ whole genome shotgun (WGS) entry which is preliminary data.</text>
</comment>
<dbReference type="PATRIC" id="fig|1705562.3.peg.3646"/>
<reference evidence="1 2" key="1">
    <citation type="submission" date="2015-08" db="EMBL/GenBank/DDBJ databases">
        <title>Genomes of Isolates from Cabo Rojo, PR.</title>
        <authorList>
            <person name="Sanchez-Nieves R.L."/>
            <person name="Montalvo-Rodriguez R."/>
        </authorList>
    </citation>
    <scope>NUCLEOTIDE SEQUENCE [LARGE SCALE GENOMIC DNA]</scope>
    <source>
        <strain evidence="1 2">SL3</strain>
    </source>
</reference>
<organism evidence="1 2">
    <name type="scientific">Haloarcula rubripromontorii</name>
    <dbReference type="NCBI Taxonomy" id="1705562"/>
    <lineage>
        <taxon>Archaea</taxon>
        <taxon>Methanobacteriati</taxon>
        <taxon>Methanobacteriota</taxon>
        <taxon>Stenosarchaea group</taxon>
        <taxon>Halobacteria</taxon>
        <taxon>Halobacteriales</taxon>
        <taxon>Haloarculaceae</taxon>
        <taxon>Haloarcula</taxon>
    </lineage>
</organism>
<protein>
    <submittedName>
        <fullName evidence="1">Uncharacterized protein</fullName>
    </submittedName>
</protein>
<evidence type="ECO:0000313" key="1">
    <source>
        <dbReference type="EMBL" id="KOX92654.1"/>
    </source>
</evidence>